<gene>
    <name evidence="2" type="ORF">ACG04R_22615</name>
</gene>
<dbReference type="SUPFAM" id="SSF51197">
    <property type="entry name" value="Clavaminate synthase-like"/>
    <property type="match status" value="1"/>
</dbReference>
<sequence length="340" mass="38200">MTPPFPPLAKVSERRGVDARVFREEIAPANQPVILRGLVDSWPVVQHGRSSAQTACEYLMRFYQGRLVPLLIGDPAARRHLFYQEMMAGLNFERRPATIFDGMRLLLSQMGNADAPAIYMESLPVADCLPGFTGEQAMPLLDGTISPNVWIGNAVKVQTHYDLMRNLACVVAGKRRFTLFPPEQLPNLYVGPLDFTPAGTPLSMVPLHDPDLARYPRFQQALEAAQVADLEPGDALYIPYAWWHHVESLEPFNILVNYWWTEKQASVHNYDALLHAVLAFRDLPAEQRRFWRGMFDHFVFEGADESLGHLAPEHRGHLGPITPEKAAAIKAILAQSLSRS</sequence>
<feature type="domain" description="JmjC" evidence="1">
    <location>
        <begin position="112"/>
        <end position="277"/>
    </location>
</feature>
<organism evidence="2 3">
    <name type="scientific">Pelomonas candidula</name>
    <dbReference type="NCBI Taxonomy" id="3299025"/>
    <lineage>
        <taxon>Bacteria</taxon>
        <taxon>Pseudomonadati</taxon>
        <taxon>Pseudomonadota</taxon>
        <taxon>Betaproteobacteria</taxon>
        <taxon>Burkholderiales</taxon>
        <taxon>Sphaerotilaceae</taxon>
        <taxon>Roseateles</taxon>
    </lineage>
</organism>
<dbReference type="InterPro" id="IPR041667">
    <property type="entry name" value="Cupin_8"/>
</dbReference>
<dbReference type="PROSITE" id="PS51184">
    <property type="entry name" value="JMJC"/>
    <property type="match status" value="1"/>
</dbReference>
<dbReference type="Pfam" id="PF13621">
    <property type="entry name" value="Cupin_8"/>
    <property type="match status" value="1"/>
</dbReference>
<keyword evidence="3" id="KW-1185">Reference proteome</keyword>
<comment type="caution">
    <text evidence="2">The sequence shown here is derived from an EMBL/GenBank/DDBJ whole genome shotgun (WGS) entry which is preliminary data.</text>
</comment>
<name>A0ABW7HIB0_9BURK</name>
<dbReference type="InterPro" id="IPR003347">
    <property type="entry name" value="JmjC_dom"/>
</dbReference>
<dbReference type="PANTHER" id="PTHR12461">
    <property type="entry name" value="HYPOXIA-INDUCIBLE FACTOR 1 ALPHA INHIBITOR-RELATED"/>
    <property type="match status" value="1"/>
</dbReference>
<protein>
    <submittedName>
        <fullName evidence="2">Cupin-like domain-containing protein</fullName>
    </submittedName>
</protein>
<dbReference type="RefSeq" id="WP_394415887.1">
    <property type="nucleotide sequence ID" value="NZ_JBIGIC010000013.1"/>
</dbReference>
<evidence type="ECO:0000313" key="3">
    <source>
        <dbReference type="Proteomes" id="UP001606134"/>
    </source>
</evidence>
<proteinExistence type="predicted"/>
<dbReference type="Proteomes" id="UP001606134">
    <property type="component" value="Unassembled WGS sequence"/>
</dbReference>
<dbReference type="EMBL" id="JBIGIC010000013">
    <property type="protein sequence ID" value="MFG6489489.1"/>
    <property type="molecule type" value="Genomic_DNA"/>
</dbReference>
<accession>A0ABW7HIB0</accession>
<evidence type="ECO:0000313" key="2">
    <source>
        <dbReference type="EMBL" id="MFG6489489.1"/>
    </source>
</evidence>
<evidence type="ECO:0000259" key="1">
    <source>
        <dbReference type="PROSITE" id="PS51184"/>
    </source>
</evidence>
<dbReference type="PANTHER" id="PTHR12461:SF105">
    <property type="entry name" value="HYPOXIA-INDUCIBLE FACTOR 1-ALPHA INHIBITOR"/>
    <property type="match status" value="1"/>
</dbReference>
<reference evidence="2 3" key="1">
    <citation type="submission" date="2024-08" db="EMBL/GenBank/DDBJ databases">
        <authorList>
            <person name="Lu H."/>
        </authorList>
    </citation>
    <scope>NUCLEOTIDE SEQUENCE [LARGE SCALE GENOMIC DNA]</scope>
    <source>
        <strain evidence="2 3">BYS78W</strain>
    </source>
</reference>
<dbReference type="Gene3D" id="2.60.120.650">
    <property type="entry name" value="Cupin"/>
    <property type="match status" value="1"/>
</dbReference>
<dbReference type="SMART" id="SM00558">
    <property type="entry name" value="JmjC"/>
    <property type="match status" value="1"/>
</dbReference>